<dbReference type="PROSITE" id="PS50075">
    <property type="entry name" value="CARRIER"/>
    <property type="match status" value="1"/>
</dbReference>
<dbReference type="SUPFAM" id="SSF56801">
    <property type="entry name" value="Acetyl-CoA synthetase-like"/>
    <property type="match status" value="1"/>
</dbReference>
<dbReference type="InterPro" id="IPR036291">
    <property type="entry name" value="NAD(P)-bd_dom_sf"/>
</dbReference>
<dbReference type="InterPro" id="IPR045851">
    <property type="entry name" value="AMP-bd_C_sf"/>
</dbReference>
<dbReference type="GeneID" id="98173314"/>
<evidence type="ECO:0000256" key="2">
    <source>
        <dbReference type="ARBA" id="ARBA00022553"/>
    </source>
</evidence>
<dbReference type="InterPro" id="IPR036736">
    <property type="entry name" value="ACP-like_sf"/>
</dbReference>
<dbReference type="Gene3D" id="1.10.1200.10">
    <property type="entry name" value="ACP-like"/>
    <property type="match status" value="1"/>
</dbReference>
<evidence type="ECO:0000313" key="5">
    <source>
        <dbReference type="Proteomes" id="UP001628179"/>
    </source>
</evidence>
<evidence type="ECO:0000256" key="1">
    <source>
        <dbReference type="ARBA" id="ARBA00022450"/>
    </source>
</evidence>
<dbReference type="Gene3D" id="2.30.38.10">
    <property type="entry name" value="Luciferase, Domain 3"/>
    <property type="match status" value="1"/>
</dbReference>
<keyword evidence="1" id="KW-0596">Phosphopantetheine</keyword>
<feature type="domain" description="Carrier" evidence="3">
    <location>
        <begin position="190"/>
        <end position="277"/>
    </location>
</feature>
<dbReference type="Gene3D" id="3.30.300.30">
    <property type="match status" value="1"/>
</dbReference>
<name>A0ABQ0G3V7_9PEZI</name>
<dbReference type="Proteomes" id="UP001628179">
    <property type="component" value="Unassembled WGS sequence"/>
</dbReference>
<dbReference type="InterPro" id="IPR009081">
    <property type="entry name" value="PP-bd_ACP"/>
</dbReference>
<proteinExistence type="predicted"/>
<evidence type="ECO:0000313" key="4">
    <source>
        <dbReference type="EMBL" id="GAB1312359.1"/>
    </source>
</evidence>
<dbReference type="EMBL" id="BAAFSV010000001">
    <property type="protein sequence ID" value="GAB1312359.1"/>
    <property type="molecule type" value="Genomic_DNA"/>
</dbReference>
<dbReference type="Gene3D" id="3.40.50.720">
    <property type="entry name" value="NAD(P)-binding Rossmann-like Domain"/>
    <property type="match status" value="1"/>
</dbReference>
<sequence>MHVLPVGFPGEICISGPGVGLGYLERPEESSRNFIQRKSTTASSSATRIYRSGDKGRLLPDGTLEVLGRLDEDGQVKIHGFRIELDEVANAIVHVSNGTIVNAAASLRPGEPSGVLVAFVVFDVEFSGDKSDFIQWLRSNLPLPLIMKPAFIIPTDRIPATANWKTDRAAVDKLPITEPVDSGTTAALAHSLSPWEPAVKETWEEVFSTRIVHSSGLNHKHAIIQPSSDFFQAGGSSILMIKLKSLLEIKFGVKLSMPELFHASTLSNMATLVENATDATKRPDSPSMMAPFLRPRGTQVTINWDLEIASMADGLPQPKLIPWPSHPRLLNGNGGLTVVLTGATGFIGRHLLSHLIQEPRVAQVHCLAIQPDESGKPRHVSVRSDKVIEYSGDLSTLGLGLPDSQFAALSERAHVIIHNGSDVSLLKTYQSLRRANVVSTRTLCEMAIPFRVPVHYVSTASVAKVVRNDEEEPLLEVPASPADPNLLNSVDGYAASKWVSEQILEKAAEDHGLPAYVHRLAHVVGDDASELDAIGMLTKYSLLLRALPRIEPEDVTGQWDFIMVQDVARDLVESAIESATGGGDHSLQHQTRQSLRPVFVNHCNNVKISHFEFREYLEGMAGGPLQEIAMKEWLAAARERGLHGLVHEFFAAFAEGRGKMVLPIISKGV</sequence>
<protein>
    <submittedName>
        <fullName evidence="4">Acetyl-CoA synthetase-like protein</fullName>
    </submittedName>
</protein>
<keyword evidence="2" id="KW-0597">Phosphoprotein</keyword>
<reference evidence="4 5" key="1">
    <citation type="submission" date="2024-09" db="EMBL/GenBank/DDBJ databases">
        <title>Itraconazole resistance in Madurella fahalii resulting from another homologue of gene encoding cytochrome P450 14-alpha sterol demethylase (CYP51).</title>
        <authorList>
            <person name="Yoshioka I."/>
            <person name="Fahal A.H."/>
            <person name="Kaneko S."/>
            <person name="Yaguchi T."/>
        </authorList>
    </citation>
    <scope>NUCLEOTIDE SEQUENCE [LARGE SCALE GENOMIC DNA]</scope>
    <source>
        <strain evidence="4 5">IFM 68171</strain>
    </source>
</reference>
<dbReference type="PANTHER" id="PTHR44845">
    <property type="entry name" value="CARRIER DOMAIN-CONTAINING PROTEIN"/>
    <property type="match status" value="1"/>
</dbReference>
<dbReference type="Pfam" id="PF00550">
    <property type="entry name" value="PP-binding"/>
    <property type="match status" value="1"/>
</dbReference>
<dbReference type="PANTHER" id="PTHR44845:SF6">
    <property type="entry name" value="BETA-ALANINE-ACTIVATING ENZYME"/>
    <property type="match status" value="1"/>
</dbReference>
<organism evidence="4 5">
    <name type="scientific">Madurella fahalii</name>
    <dbReference type="NCBI Taxonomy" id="1157608"/>
    <lineage>
        <taxon>Eukaryota</taxon>
        <taxon>Fungi</taxon>
        <taxon>Dikarya</taxon>
        <taxon>Ascomycota</taxon>
        <taxon>Pezizomycotina</taxon>
        <taxon>Sordariomycetes</taxon>
        <taxon>Sordariomycetidae</taxon>
        <taxon>Sordariales</taxon>
        <taxon>Sordariales incertae sedis</taxon>
        <taxon>Madurella</taxon>
    </lineage>
</organism>
<dbReference type="SUPFAM" id="SSF51735">
    <property type="entry name" value="NAD(P)-binding Rossmann-fold domains"/>
    <property type="match status" value="1"/>
</dbReference>
<gene>
    <name evidence="4" type="ORF">MFIFM68171_02569</name>
</gene>
<dbReference type="SUPFAM" id="SSF47336">
    <property type="entry name" value="ACP-like"/>
    <property type="match status" value="1"/>
</dbReference>
<dbReference type="InterPro" id="IPR013120">
    <property type="entry name" value="FAR_NAD-bd"/>
</dbReference>
<dbReference type="RefSeq" id="XP_070914092.1">
    <property type="nucleotide sequence ID" value="XM_071057991.1"/>
</dbReference>
<accession>A0ABQ0G3V7</accession>
<evidence type="ECO:0000259" key="3">
    <source>
        <dbReference type="PROSITE" id="PS50075"/>
    </source>
</evidence>
<comment type="caution">
    <text evidence="4">The sequence shown here is derived from an EMBL/GenBank/DDBJ whole genome shotgun (WGS) entry which is preliminary data.</text>
</comment>
<keyword evidence="5" id="KW-1185">Reference proteome</keyword>
<dbReference type="Pfam" id="PF07993">
    <property type="entry name" value="NAD_binding_4"/>
    <property type="match status" value="1"/>
</dbReference>